<keyword evidence="2" id="KW-1003">Cell membrane</keyword>
<feature type="transmembrane region" description="Helical" evidence="8">
    <location>
        <begin position="45"/>
        <end position="64"/>
    </location>
</feature>
<comment type="subcellular location">
    <subcellularLocation>
        <location evidence="1">Cell membrane</location>
        <topology evidence="1">Multi-pass membrane protein</topology>
    </subcellularLocation>
</comment>
<gene>
    <name evidence="9" type="ORF">TPSD3_04105</name>
</gene>
<feature type="transmembrane region" description="Helical" evidence="8">
    <location>
        <begin position="182"/>
        <end position="202"/>
    </location>
</feature>
<accession>A0A251XBJ6</accession>
<feature type="transmembrane region" description="Helical" evidence="8">
    <location>
        <begin position="286"/>
        <end position="307"/>
    </location>
</feature>
<evidence type="ECO:0008006" key="11">
    <source>
        <dbReference type="Google" id="ProtNLM"/>
    </source>
</evidence>
<keyword evidence="4 8" id="KW-0812">Transmembrane</keyword>
<feature type="transmembrane region" description="Helical" evidence="8">
    <location>
        <begin position="94"/>
        <end position="111"/>
    </location>
</feature>
<feature type="binding site" evidence="7">
    <location>
        <position position="151"/>
    </location>
    <ligand>
        <name>Mg(2+)</name>
        <dbReference type="ChEBI" id="CHEBI:18420"/>
    </ligand>
</feature>
<feature type="transmembrane region" description="Helical" evidence="8">
    <location>
        <begin position="123"/>
        <end position="146"/>
    </location>
</feature>
<keyword evidence="7" id="KW-0460">Magnesium</keyword>
<dbReference type="GO" id="GO:0005886">
    <property type="term" value="C:plasma membrane"/>
    <property type="evidence" value="ECO:0007669"/>
    <property type="project" value="UniProtKB-SubCell"/>
</dbReference>
<dbReference type="OrthoDB" id="9783652at2"/>
<evidence type="ECO:0000313" key="10">
    <source>
        <dbReference type="Proteomes" id="UP000194798"/>
    </source>
</evidence>
<dbReference type="PANTHER" id="PTHR22926:SF3">
    <property type="entry name" value="UNDECAPRENYL-PHOSPHATE ALPHA-N-ACETYLGLUCOSAMINYL 1-PHOSPHATE TRANSFERASE"/>
    <property type="match status" value="1"/>
</dbReference>
<protein>
    <recommendedName>
        <fullName evidence="11">Glycosyl transferase</fullName>
    </recommendedName>
</protein>
<feature type="transmembrane region" description="Helical" evidence="8">
    <location>
        <begin position="313"/>
        <end position="330"/>
    </location>
</feature>
<comment type="cofactor">
    <cofactor evidence="7">
        <name>Mg(2+)</name>
        <dbReference type="ChEBI" id="CHEBI:18420"/>
    </cofactor>
</comment>
<dbReference type="GO" id="GO:0071555">
    <property type="term" value="P:cell wall organization"/>
    <property type="evidence" value="ECO:0007669"/>
    <property type="project" value="TreeGrafter"/>
</dbReference>
<dbReference type="GO" id="GO:0046872">
    <property type="term" value="F:metal ion binding"/>
    <property type="evidence" value="ECO:0007669"/>
    <property type="project" value="UniProtKB-KW"/>
</dbReference>
<reference evidence="9 10" key="1">
    <citation type="submission" date="2016-12" db="EMBL/GenBank/DDBJ databases">
        <title>Thioflexothrix psekupsii D3 genome sequencing and assembly.</title>
        <authorList>
            <person name="Fomenkov A."/>
            <person name="Vincze T."/>
            <person name="Grabovich M."/>
            <person name="Anton B.P."/>
            <person name="Dubinina G."/>
            <person name="Orlova M."/>
            <person name="Belousova E."/>
            <person name="Roberts R.J."/>
        </authorList>
    </citation>
    <scope>NUCLEOTIDE SEQUENCE [LARGE SCALE GENOMIC DNA]</scope>
    <source>
        <strain evidence="9">D3</strain>
    </source>
</reference>
<dbReference type="InterPro" id="IPR000715">
    <property type="entry name" value="Glycosyl_transferase_4"/>
</dbReference>
<sequence length="335" mass="37221">MIPTLMLMTFALSALLTYRFSRPEGGNFLLDHPNARSLHSRPTPMSGGIAMLTAFGCAAILACVSDGTMQASLWICLSTLLIFTISLLDDFFNLSALFRLMIHAAAAVLLLSQTEWWLIAFSLPYFSFILPETIAIIISLLFVVWMTNLYNFMDGMDGIAGSMALFGFSTMAILAGLAGEMAFMLMSVLVACAATGFLVFNFPPAKIFMGDTGSSSLGFLAAAFSLWGTELGIFPLWVALLIFSPFIIDATVTLLKRMWRKEKIWQAHKTHYYQRLVQLYGSHRPVLLRFYALMAACSFSALFAPFLSAMGQLFLLLFWVFIYVGLIIWVDRVAK</sequence>
<keyword evidence="10" id="KW-1185">Reference proteome</keyword>
<comment type="caution">
    <text evidence="9">The sequence shown here is derived from an EMBL/GenBank/DDBJ whole genome shotgun (WGS) entry which is preliminary data.</text>
</comment>
<name>A0A251XBJ6_9GAMM</name>
<evidence type="ECO:0000256" key="2">
    <source>
        <dbReference type="ARBA" id="ARBA00022475"/>
    </source>
</evidence>
<evidence type="ECO:0000256" key="1">
    <source>
        <dbReference type="ARBA" id="ARBA00004651"/>
    </source>
</evidence>
<dbReference type="GO" id="GO:0016780">
    <property type="term" value="F:phosphotransferase activity, for other substituted phosphate groups"/>
    <property type="evidence" value="ECO:0007669"/>
    <property type="project" value="InterPro"/>
</dbReference>
<feature type="transmembrane region" description="Helical" evidence="8">
    <location>
        <begin position="234"/>
        <end position="255"/>
    </location>
</feature>
<dbReference type="CDD" id="cd06854">
    <property type="entry name" value="GT_WbpL_WbcO_like"/>
    <property type="match status" value="1"/>
</dbReference>
<evidence type="ECO:0000256" key="8">
    <source>
        <dbReference type="SAM" id="Phobius"/>
    </source>
</evidence>
<dbReference type="AlphaFoldDB" id="A0A251XBJ6"/>
<evidence type="ECO:0000256" key="6">
    <source>
        <dbReference type="ARBA" id="ARBA00023136"/>
    </source>
</evidence>
<keyword evidence="3" id="KW-0808">Transferase</keyword>
<evidence type="ECO:0000256" key="3">
    <source>
        <dbReference type="ARBA" id="ARBA00022679"/>
    </source>
</evidence>
<keyword evidence="6 8" id="KW-0472">Membrane</keyword>
<dbReference type="Proteomes" id="UP000194798">
    <property type="component" value="Unassembled WGS sequence"/>
</dbReference>
<dbReference type="RefSeq" id="WP_086487305.1">
    <property type="nucleotide sequence ID" value="NZ_MSLT01000006.1"/>
</dbReference>
<evidence type="ECO:0000313" key="9">
    <source>
        <dbReference type="EMBL" id="OUD15704.1"/>
    </source>
</evidence>
<feature type="binding site" evidence="7">
    <location>
        <position position="211"/>
    </location>
    <ligand>
        <name>Mg(2+)</name>
        <dbReference type="ChEBI" id="CHEBI:18420"/>
    </ligand>
</feature>
<dbReference type="Pfam" id="PF00953">
    <property type="entry name" value="Glycos_transf_4"/>
    <property type="match status" value="1"/>
</dbReference>
<proteinExistence type="predicted"/>
<dbReference type="PANTHER" id="PTHR22926">
    <property type="entry name" value="PHOSPHO-N-ACETYLMURAMOYL-PENTAPEPTIDE-TRANSFERASE"/>
    <property type="match status" value="1"/>
</dbReference>
<keyword evidence="7" id="KW-0479">Metal-binding</keyword>
<feature type="transmembrane region" description="Helical" evidence="8">
    <location>
        <begin position="71"/>
        <end position="88"/>
    </location>
</feature>
<dbReference type="EMBL" id="MSLT01000006">
    <property type="protein sequence ID" value="OUD15704.1"/>
    <property type="molecule type" value="Genomic_DNA"/>
</dbReference>
<evidence type="ECO:0000256" key="4">
    <source>
        <dbReference type="ARBA" id="ARBA00022692"/>
    </source>
</evidence>
<dbReference type="GO" id="GO:0009103">
    <property type="term" value="P:lipopolysaccharide biosynthetic process"/>
    <property type="evidence" value="ECO:0007669"/>
    <property type="project" value="TreeGrafter"/>
</dbReference>
<organism evidence="9 10">
    <name type="scientific">Thioflexithrix psekupsensis</name>
    <dbReference type="NCBI Taxonomy" id="1570016"/>
    <lineage>
        <taxon>Bacteria</taxon>
        <taxon>Pseudomonadati</taxon>
        <taxon>Pseudomonadota</taxon>
        <taxon>Gammaproteobacteria</taxon>
        <taxon>Thiotrichales</taxon>
        <taxon>Thioflexithrix</taxon>
    </lineage>
</organism>
<evidence type="ECO:0000256" key="7">
    <source>
        <dbReference type="PIRSR" id="PIRSR600715-1"/>
    </source>
</evidence>
<keyword evidence="5 8" id="KW-1133">Transmembrane helix</keyword>
<feature type="transmembrane region" description="Helical" evidence="8">
    <location>
        <begin position="158"/>
        <end position="175"/>
    </location>
</feature>
<dbReference type="GO" id="GO:0044038">
    <property type="term" value="P:cell wall macromolecule biosynthetic process"/>
    <property type="evidence" value="ECO:0007669"/>
    <property type="project" value="TreeGrafter"/>
</dbReference>
<evidence type="ECO:0000256" key="5">
    <source>
        <dbReference type="ARBA" id="ARBA00022989"/>
    </source>
</evidence>